<dbReference type="EMBL" id="CAADFK010000065">
    <property type="protein sequence ID" value="VFK14655.1"/>
    <property type="molecule type" value="Genomic_DNA"/>
</dbReference>
<dbReference type="AlphaFoldDB" id="A0A450WCD0"/>
<organism evidence="1">
    <name type="scientific">Candidatus Kentrum sp. LPFa</name>
    <dbReference type="NCBI Taxonomy" id="2126335"/>
    <lineage>
        <taxon>Bacteria</taxon>
        <taxon>Pseudomonadati</taxon>
        <taxon>Pseudomonadota</taxon>
        <taxon>Gammaproteobacteria</taxon>
        <taxon>Candidatus Kentrum</taxon>
    </lineage>
</organism>
<gene>
    <name evidence="1" type="ORF">BECKLPF1236B_GA0070989_10653</name>
</gene>
<sequence length="103" mass="12069">MEYGQLQDLKNWTDGWRFPDIWLRLVNGEEPDSDAVLRNLLRGYTEPVLPSALWNQLLTDGEFKAAATLPHNQEFLSSWPEKKRDELVDELERHRSKCYVPPS</sequence>
<name>A0A450WCD0_9GAMM</name>
<evidence type="ECO:0000313" key="1">
    <source>
        <dbReference type="EMBL" id="VFK14655.1"/>
    </source>
</evidence>
<reference evidence="1" key="1">
    <citation type="submission" date="2019-02" db="EMBL/GenBank/DDBJ databases">
        <authorList>
            <person name="Gruber-Vodicka R. H."/>
            <person name="Seah K. B. B."/>
        </authorList>
    </citation>
    <scope>NUCLEOTIDE SEQUENCE</scope>
    <source>
        <strain evidence="1">BECK_S313</strain>
    </source>
</reference>
<accession>A0A450WCD0</accession>
<proteinExistence type="predicted"/>
<protein>
    <submittedName>
        <fullName evidence="1">Uncharacterized protein</fullName>
    </submittedName>
</protein>